<evidence type="ECO:0000259" key="8">
    <source>
        <dbReference type="Pfam" id="PF01757"/>
    </source>
</evidence>
<evidence type="ECO:0000256" key="3">
    <source>
        <dbReference type="ARBA" id="ARBA00022475"/>
    </source>
</evidence>
<sequence>MRISMNTADVQSQVINFLRLLLVVLVLFVHSNFRGVSADWDVFWTTESTGIGPQLPSLGAVIDFISGSLALLANPFFFFISGVLFFREGTFSKELYLQKLLRRSFSLLLPYVLWIFTFLFFLSIAESLLPNWTAIVHKPIENFTFSDWLLCFWDISKIGSQGGIAAPLVIPFWFLRDLMVLYLFTPIIYRVLRWLASMRKEVPILLFVALLYASRWVENVPGLSFQGLLFFSFGAFFSIKQVKFVDVMRPLKWGGLFFAIFSWQIDSANLMYAGLIVFTVSTATRFLERRKQQNKLGFPLPTFLTDAVFFVFAYHTIVQGGILFLLKRGIIVPHNALEAFTIYLLSPLMMLTIGVALYQLLSKIAPRILSIYCGGR</sequence>
<organism evidence="9 10">
    <name type="scientific">Prevotella intermedia</name>
    <dbReference type="NCBI Taxonomy" id="28131"/>
    <lineage>
        <taxon>Bacteria</taxon>
        <taxon>Pseudomonadati</taxon>
        <taxon>Bacteroidota</taxon>
        <taxon>Bacteroidia</taxon>
        <taxon>Bacteroidales</taxon>
        <taxon>Prevotellaceae</taxon>
        <taxon>Prevotella</taxon>
    </lineage>
</organism>
<keyword evidence="3" id="KW-1003">Cell membrane</keyword>
<dbReference type="AlphaFoldDB" id="A0A0S3UJI8"/>
<keyword evidence="4 7" id="KW-0812">Transmembrane</keyword>
<proteinExistence type="inferred from homology"/>
<evidence type="ECO:0000256" key="2">
    <source>
        <dbReference type="ARBA" id="ARBA00007400"/>
    </source>
</evidence>
<feature type="transmembrane region" description="Helical" evidence="7">
    <location>
        <begin position="307"/>
        <end position="327"/>
    </location>
</feature>
<dbReference type="InterPro" id="IPR002656">
    <property type="entry name" value="Acyl_transf_3_dom"/>
</dbReference>
<dbReference type="PANTHER" id="PTHR40074">
    <property type="entry name" value="O-ACETYLTRANSFERASE WECH"/>
    <property type="match status" value="1"/>
</dbReference>
<evidence type="ECO:0000313" key="9">
    <source>
        <dbReference type="EMBL" id="BAU17667.1"/>
    </source>
</evidence>
<evidence type="ECO:0000256" key="4">
    <source>
        <dbReference type="ARBA" id="ARBA00022692"/>
    </source>
</evidence>
<dbReference type="PANTHER" id="PTHR40074:SF2">
    <property type="entry name" value="O-ACETYLTRANSFERASE WECH"/>
    <property type="match status" value="1"/>
</dbReference>
<name>A0A0S3UJI8_PREIN</name>
<evidence type="ECO:0000256" key="7">
    <source>
        <dbReference type="SAM" id="Phobius"/>
    </source>
</evidence>
<feature type="transmembrane region" description="Helical" evidence="7">
    <location>
        <begin position="170"/>
        <end position="189"/>
    </location>
</feature>
<protein>
    <recommendedName>
        <fullName evidence="8">Acyltransferase 3 domain-containing protein</fullName>
    </recommendedName>
</protein>
<feature type="transmembrane region" description="Helical" evidence="7">
    <location>
        <begin position="107"/>
        <end position="125"/>
    </location>
</feature>
<comment type="subcellular location">
    <subcellularLocation>
        <location evidence="1">Cell membrane</location>
        <topology evidence="1">Multi-pass membrane protein</topology>
    </subcellularLocation>
</comment>
<dbReference type="RefSeq" id="WP_096405491.1">
    <property type="nucleotide sequence ID" value="NZ_AP014597.1"/>
</dbReference>
<dbReference type="Pfam" id="PF01757">
    <property type="entry name" value="Acyl_transf_3"/>
    <property type="match status" value="1"/>
</dbReference>
<dbReference type="STRING" id="28131.BWX40_02610"/>
<feature type="domain" description="Acyltransferase 3" evidence="8">
    <location>
        <begin position="15"/>
        <end position="358"/>
    </location>
</feature>
<accession>A0A0S3UJI8</accession>
<gene>
    <name evidence="9" type="ORF">PIOMA14_I_1159</name>
</gene>
<evidence type="ECO:0000256" key="5">
    <source>
        <dbReference type="ARBA" id="ARBA00022989"/>
    </source>
</evidence>
<keyword evidence="6 7" id="KW-0472">Membrane</keyword>
<reference evidence="9 10" key="1">
    <citation type="journal article" date="2016" name="DNA Res.">
        <title>The complete genome sequencing of Prevotella intermedia strain OMA14 and a subsequent fine-scale, intra-species genomic comparison reveal an unusual amplification of conjugative and mobile transposons and identify a novel Prevotella-lineage-specific repeat.</title>
        <authorList>
            <person name="Naito M."/>
            <person name="Ogura Y."/>
            <person name="Itoh T."/>
            <person name="Shoji M."/>
            <person name="Okamoto M."/>
            <person name="Hayashi T."/>
            <person name="Nakayama K."/>
        </authorList>
    </citation>
    <scope>NUCLEOTIDE SEQUENCE [LARGE SCALE GENOMIC DNA]</scope>
    <source>
        <strain evidence="9 10">OMA14</strain>
    </source>
</reference>
<dbReference type="GO" id="GO:0016413">
    <property type="term" value="F:O-acetyltransferase activity"/>
    <property type="evidence" value="ECO:0007669"/>
    <property type="project" value="TreeGrafter"/>
</dbReference>
<dbReference type="GO" id="GO:0005886">
    <property type="term" value="C:plasma membrane"/>
    <property type="evidence" value="ECO:0007669"/>
    <property type="project" value="UniProtKB-SubCell"/>
</dbReference>
<keyword evidence="5 7" id="KW-1133">Transmembrane helix</keyword>
<evidence type="ECO:0000256" key="6">
    <source>
        <dbReference type="ARBA" id="ARBA00023136"/>
    </source>
</evidence>
<feature type="transmembrane region" description="Helical" evidence="7">
    <location>
        <begin position="223"/>
        <end position="240"/>
    </location>
</feature>
<feature type="transmembrane region" description="Helical" evidence="7">
    <location>
        <begin position="62"/>
        <end position="86"/>
    </location>
</feature>
<feature type="transmembrane region" description="Helical" evidence="7">
    <location>
        <begin position="339"/>
        <end position="361"/>
    </location>
</feature>
<comment type="similarity">
    <text evidence="2">Belongs to the acyltransferase 3 family.</text>
</comment>
<dbReference type="GO" id="GO:0009246">
    <property type="term" value="P:enterobacterial common antigen biosynthetic process"/>
    <property type="evidence" value="ECO:0007669"/>
    <property type="project" value="TreeGrafter"/>
</dbReference>
<evidence type="ECO:0000256" key="1">
    <source>
        <dbReference type="ARBA" id="ARBA00004651"/>
    </source>
</evidence>
<evidence type="ECO:0000313" key="10">
    <source>
        <dbReference type="Proteomes" id="UP000217431"/>
    </source>
</evidence>
<dbReference type="EMBL" id="AP014597">
    <property type="protein sequence ID" value="BAU17667.1"/>
    <property type="molecule type" value="Genomic_DNA"/>
</dbReference>
<dbReference type="Proteomes" id="UP000217431">
    <property type="component" value="Chromosome I"/>
</dbReference>